<accession>A0A284RUU0</accession>
<keyword evidence="2" id="KW-1185">Reference proteome</keyword>
<dbReference type="EMBL" id="FUEG01000017">
    <property type="protein sequence ID" value="SJL12539.1"/>
    <property type="molecule type" value="Genomic_DNA"/>
</dbReference>
<reference evidence="2" key="1">
    <citation type="journal article" date="2017" name="Nat. Ecol. Evol.">
        <title>Genome expansion and lineage-specific genetic innovations in the forest pathogenic fungi Armillaria.</title>
        <authorList>
            <person name="Sipos G."/>
            <person name="Prasanna A.N."/>
            <person name="Walter M.C."/>
            <person name="O'Connor E."/>
            <person name="Balint B."/>
            <person name="Krizsan K."/>
            <person name="Kiss B."/>
            <person name="Hess J."/>
            <person name="Varga T."/>
            <person name="Slot J."/>
            <person name="Riley R."/>
            <person name="Boka B."/>
            <person name="Rigling D."/>
            <person name="Barry K."/>
            <person name="Lee J."/>
            <person name="Mihaltcheva S."/>
            <person name="LaButti K."/>
            <person name="Lipzen A."/>
            <person name="Waldron R."/>
            <person name="Moloney N.M."/>
            <person name="Sperisen C."/>
            <person name="Kredics L."/>
            <person name="Vagvoelgyi C."/>
            <person name="Patrignani A."/>
            <person name="Fitzpatrick D."/>
            <person name="Nagy I."/>
            <person name="Doyle S."/>
            <person name="Anderson J.B."/>
            <person name="Grigoriev I.V."/>
            <person name="Gueldener U."/>
            <person name="Muensterkoetter M."/>
            <person name="Nagy L.G."/>
        </authorList>
    </citation>
    <scope>NUCLEOTIDE SEQUENCE [LARGE SCALE GENOMIC DNA]</scope>
    <source>
        <strain evidence="2">C18/9</strain>
    </source>
</reference>
<organism evidence="1 2">
    <name type="scientific">Armillaria ostoyae</name>
    <name type="common">Armillaria root rot fungus</name>
    <dbReference type="NCBI Taxonomy" id="47428"/>
    <lineage>
        <taxon>Eukaryota</taxon>
        <taxon>Fungi</taxon>
        <taxon>Dikarya</taxon>
        <taxon>Basidiomycota</taxon>
        <taxon>Agaricomycotina</taxon>
        <taxon>Agaricomycetes</taxon>
        <taxon>Agaricomycetidae</taxon>
        <taxon>Agaricales</taxon>
        <taxon>Marasmiineae</taxon>
        <taxon>Physalacriaceae</taxon>
        <taxon>Armillaria</taxon>
    </lineage>
</organism>
<protein>
    <submittedName>
        <fullName evidence="1">Uncharacterized protein</fullName>
    </submittedName>
</protein>
<proteinExistence type="predicted"/>
<gene>
    <name evidence="1" type="ORF">ARMOST_15967</name>
</gene>
<sequence>MLSLEELKATASFAISSRVQVEKRIMNECRSHRPSVCYTSFVSGSTFDVPFTLSAIASSLSVTLFEKESCHIPSVTPRLSPRPESQQLKCRHAIPYDPARFEECPEMNANGRAAGIRVVWNKVLQHYRIASDPSNI</sequence>
<dbReference type="AlphaFoldDB" id="A0A284RUU0"/>
<dbReference type="Proteomes" id="UP000219338">
    <property type="component" value="Unassembled WGS sequence"/>
</dbReference>
<evidence type="ECO:0000313" key="2">
    <source>
        <dbReference type="Proteomes" id="UP000219338"/>
    </source>
</evidence>
<evidence type="ECO:0000313" key="1">
    <source>
        <dbReference type="EMBL" id="SJL12539.1"/>
    </source>
</evidence>
<name>A0A284RUU0_ARMOS</name>